<dbReference type="Proteomes" id="UP001316803">
    <property type="component" value="Unassembled WGS sequence"/>
</dbReference>
<proteinExistence type="predicted"/>
<accession>A0AAN8F4X5</accession>
<protein>
    <submittedName>
        <fullName evidence="1">Uncharacterized protein</fullName>
    </submittedName>
</protein>
<keyword evidence="2" id="KW-1185">Reference proteome</keyword>
<organism evidence="1 2">
    <name type="scientific">Knufia fluminis</name>
    <dbReference type="NCBI Taxonomy" id="191047"/>
    <lineage>
        <taxon>Eukaryota</taxon>
        <taxon>Fungi</taxon>
        <taxon>Dikarya</taxon>
        <taxon>Ascomycota</taxon>
        <taxon>Pezizomycotina</taxon>
        <taxon>Eurotiomycetes</taxon>
        <taxon>Chaetothyriomycetidae</taxon>
        <taxon>Chaetothyriales</taxon>
        <taxon>Trichomeriaceae</taxon>
        <taxon>Knufia</taxon>
    </lineage>
</organism>
<reference evidence="1 2" key="1">
    <citation type="submission" date="2022-12" db="EMBL/GenBank/DDBJ databases">
        <title>Genomic features and morphological characterization of a novel Knufia sp. strain isolated from spacecraft assembly facility.</title>
        <authorList>
            <person name="Teixeira M."/>
            <person name="Chander A.M."/>
            <person name="Stajich J.E."/>
            <person name="Venkateswaran K."/>
        </authorList>
    </citation>
    <scope>NUCLEOTIDE SEQUENCE [LARGE SCALE GENOMIC DNA]</scope>
    <source>
        <strain evidence="1 2">FJI-L2-BK-P2</strain>
    </source>
</reference>
<dbReference type="AlphaFoldDB" id="A0AAN8F4X5"/>
<dbReference type="EMBL" id="JAKLMC020000020">
    <property type="protein sequence ID" value="KAK5951386.1"/>
    <property type="molecule type" value="Genomic_DNA"/>
</dbReference>
<evidence type="ECO:0000313" key="1">
    <source>
        <dbReference type="EMBL" id="KAK5951386.1"/>
    </source>
</evidence>
<comment type="caution">
    <text evidence="1">The sequence shown here is derived from an EMBL/GenBank/DDBJ whole genome shotgun (WGS) entry which is preliminary data.</text>
</comment>
<sequence length="103" mass="12071">MFDYSKCNHIKYSFPGVSIHMCATTFPETPECQPWHHGWPGLHKTHWPCGKEPPFHHPGQPDKPFKFGDGWRSNWGWHPGQEDVYWKDATYELDLDESDNSSE</sequence>
<evidence type="ECO:0000313" key="2">
    <source>
        <dbReference type="Proteomes" id="UP001316803"/>
    </source>
</evidence>
<gene>
    <name evidence="1" type="ORF">OHC33_007442</name>
</gene>
<name>A0AAN8F4X5_9EURO</name>